<dbReference type="AlphaFoldDB" id="A0A5N0V1E4"/>
<dbReference type="Proteomes" id="UP000319769">
    <property type="component" value="Unassembled WGS sequence"/>
</dbReference>
<dbReference type="PANTHER" id="PTHR43135:SF3">
    <property type="entry name" value="ALPHA-D-RIBOSE 1-METHYLPHOSPHONATE 5-TRIPHOSPHATE DIPHOSPHATASE"/>
    <property type="match status" value="1"/>
</dbReference>
<dbReference type="InterPro" id="IPR012696">
    <property type="entry name" value="PhnM"/>
</dbReference>
<dbReference type="Gene3D" id="3.20.20.140">
    <property type="entry name" value="Metal-dependent hydrolases"/>
    <property type="match status" value="1"/>
</dbReference>
<evidence type="ECO:0000259" key="1">
    <source>
        <dbReference type="Pfam" id="PF01979"/>
    </source>
</evidence>
<keyword evidence="3" id="KW-1185">Reference proteome</keyword>
<dbReference type="GO" id="GO:0019700">
    <property type="term" value="P:organic phosphonate catabolic process"/>
    <property type="evidence" value="ECO:0007669"/>
    <property type="project" value="InterPro"/>
</dbReference>
<organism evidence="2 3">
    <name type="scientific">Amycolatopsis acidicola</name>
    <dbReference type="NCBI Taxonomy" id="2596893"/>
    <lineage>
        <taxon>Bacteria</taxon>
        <taxon>Bacillati</taxon>
        <taxon>Actinomycetota</taxon>
        <taxon>Actinomycetes</taxon>
        <taxon>Pseudonocardiales</taxon>
        <taxon>Pseudonocardiaceae</taxon>
        <taxon>Amycolatopsis</taxon>
    </lineage>
</organism>
<dbReference type="NCBIfam" id="NF011987">
    <property type="entry name" value="PRK15446.2-3"/>
    <property type="match status" value="1"/>
</dbReference>
<dbReference type="Pfam" id="PF01979">
    <property type="entry name" value="Amidohydro_1"/>
    <property type="match status" value="1"/>
</dbReference>
<dbReference type="EMBL" id="VMNW02000023">
    <property type="protein sequence ID" value="KAA9160279.1"/>
    <property type="molecule type" value="Genomic_DNA"/>
</dbReference>
<dbReference type="Gene3D" id="2.30.40.10">
    <property type="entry name" value="Urease, subunit C, domain 1"/>
    <property type="match status" value="1"/>
</dbReference>
<dbReference type="NCBIfam" id="NF011984">
    <property type="entry name" value="PRK15446.1-5"/>
    <property type="match status" value="1"/>
</dbReference>
<evidence type="ECO:0000313" key="2">
    <source>
        <dbReference type="EMBL" id="KAA9160279.1"/>
    </source>
</evidence>
<dbReference type="OrthoDB" id="3514520at2"/>
<feature type="domain" description="Amidohydrolase-related" evidence="1">
    <location>
        <begin position="134"/>
        <end position="374"/>
    </location>
</feature>
<accession>A0A5N0V1E4</accession>
<dbReference type="NCBIfam" id="NF011990">
    <property type="entry name" value="PRK15446.2-6"/>
    <property type="match status" value="1"/>
</dbReference>
<name>A0A5N0V1E4_9PSEU</name>
<dbReference type="SUPFAM" id="SSF51556">
    <property type="entry name" value="Metallo-dependent hydrolases"/>
    <property type="match status" value="1"/>
</dbReference>
<dbReference type="PIRSF" id="PIRSF038971">
    <property type="entry name" value="PhnM"/>
    <property type="match status" value="1"/>
</dbReference>
<dbReference type="EC" id="3.6.1.63" evidence="2"/>
<dbReference type="GO" id="GO:0016810">
    <property type="term" value="F:hydrolase activity, acting on carbon-nitrogen (but not peptide) bonds"/>
    <property type="evidence" value="ECO:0007669"/>
    <property type="project" value="InterPro"/>
</dbReference>
<dbReference type="InterPro" id="IPR006680">
    <property type="entry name" value="Amidohydro-rel"/>
</dbReference>
<keyword evidence="2" id="KW-0378">Hydrolase</keyword>
<dbReference type="PANTHER" id="PTHR43135">
    <property type="entry name" value="ALPHA-D-RIBOSE 1-METHYLPHOSPHONATE 5-TRIPHOSPHATE DIPHOSPHATASE"/>
    <property type="match status" value="1"/>
</dbReference>
<dbReference type="InterPro" id="IPR051781">
    <property type="entry name" value="Metallo-dep_Hydrolase"/>
</dbReference>
<comment type="caution">
    <text evidence="2">The sequence shown here is derived from an EMBL/GenBank/DDBJ whole genome shotgun (WGS) entry which is preliminary data.</text>
</comment>
<reference evidence="2" key="1">
    <citation type="submission" date="2019-09" db="EMBL/GenBank/DDBJ databases">
        <authorList>
            <person name="Teo W.F.A."/>
            <person name="Duangmal K."/>
        </authorList>
    </citation>
    <scope>NUCLEOTIDE SEQUENCE [LARGE SCALE GENOMIC DNA]</scope>
    <source>
        <strain evidence="2">K81G1</strain>
    </source>
</reference>
<gene>
    <name evidence="2" type="ORF">FPZ12_018105</name>
</gene>
<sequence length="391" mass="41569">MSRAEHWTLGTPPADYVLGHVRAVLTGEIVEDARVVVRDGRIAAVEPHTPGTEPDVDGQGLLCVPGLVDVHSDGLEKERMPRPGAELPVEFALLSFEGKLRAAAVTTVFHGAGFEESYGRGLDRSVARALQLCEVIDSRADGMVDHRILYRLDVRCPEGLRALKERLSTLDSTAVVSHEDHTPGQGQYADRAYYERYLRGTRGMSEAEAAEHVDKLIADREGRLNVREDAMEYLGERARAGKIRLLGHDPSSAEEIGQLVARGGAVAEFPTTLDAAEAARERGLPVVMGAPNVLRGGSHNGNASGRDLVARGLVTALASDYLPSGLLAAAFTLAADVGLPKAISLVTAGPAEVAGLGDRGRLEPGRRADLALIAAGPQWPVVRSVLTGSRA</sequence>
<dbReference type="SUPFAM" id="SSF51338">
    <property type="entry name" value="Composite domain of metallo-dependent hydrolases"/>
    <property type="match status" value="1"/>
</dbReference>
<dbReference type="RefSeq" id="WP_144751153.1">
    <property type="nucleotide sequence ID" value="NZ_VMNW02000023.1"/>
</dbReference>
<proteinExistence type="predicted"/>
<protein>
    <submittedName>
        <fullName evidence="2">Alpha-D-ribose 1-methylphosphonate 5-triphosphate diphosphatase</fullName>
        <ecNumber evidence="2">3.6.1.63</ecNumber>
    </submittedName>
</protein>
<dbReference type="InterPro" id="IPR032466">
    <property type="entry name" value="Metal_Hydrolase"/>
</dbReference>
<evidence type="ECO:0000313" key="3">
    <source>
        <dbReference type="Proteomes" id="UP000319769"/>
    </source>
</evidence>
<dbReference type="InterPro" id="IPR011059">
    <property type="entry name" value="Metal-dep_hydrolase_composite"/>
</dbReference>